<name>A0ABQ8SEJ1_PERAM</name>
<evidence type="ECO:0000256" key="1">
    <source>
        <dbReference type="SAM" id="MobiDB-lite"/>
    </source>
</evidence>
<evidence type="ECO:0000313" key="4">
    <source>
        <dbReference type="Proteomes" id="UP001148838"/>
    </source>
</evidence>
<evidence type="ECO:0000256" key="2">
    <source>
        <dbReference type="SAM" id="Phobius"/>
    </source>
</evidence>
<dbReference type="InterPro" id="IPR035901">
    <property type="entry name" value="GIY-YIG_endonuc_sf"/>
</dbReference>
<accession>A0ABQ8SEJ1</accession>
<sequence>MNLHVFYKAFVNAELGKDKGPIGGSDNVFGDQFVNAEDSHFFAYFMTMVVLCIIGYLVFHNKQKIYDKLRFLLWHWKAGQGGEHEGVPILQDIENWTATLKKLSHLHAARLLRMLSTESASNITQRTELLSSNEAVRFVILNVRTNNTLQKHLNTQTQTNKYNHTGVYKLKRNTCKNFYIGQTGRSFQTCYKEHITAITKLQNTSTYAEHITNANYTHRDINTDMEILHIQPRSQKLNTLEQYEIYKHTKTHPNEILNTQLNFKTHTLFDSTLYHRNTPSQETEQVAPRPTTTSSEDDP</sequence>
<feature type="transmembrane region" description="Helical" evidence="2">
    <location>
        <begin position="41"/>
        <end position="59"/>
    </location>
</feature>
<gene>
    <name evidence="3" type="ORF">ANN_20892</name>
</gene>
<protein>
    <submittedName>
        <fullName evidence="3">Uncharacterized protein</fullName>
    </submittedName>
</protein>
<comment type="caution">
    <text evidence="3">The sequence shown here is derived from an EMBL/GenBank/DDBJ whole genome shotgun (WGS) entry which is preliminary data.</text>
</comment>
<evidence type="ECO:0000313" key="3">
    <source>
        <dbReference type="EMBL" id="KAJ4432274.1"/>
    </source>
</evidence>
<keyword evidence="4" id="KW-1185">Reference proteome</keyword>
<keyword evidence="2" id="KW-1133">Transmembrane helix</keyword>
<proteinExistence type="predicted"/>
<reference evidence="3 4" key="1">
    <citation type="journal article" date="2022" name="Allergy">
        <title>Genome assembly and annotation of Periplaneta americana reveal a comprehensive cockroach allergen profile.</title>
        <authorList>
            <person name="Wang L."/>
            <person name="Xiong Q."/>
            <person name="Saelim N."/>
            <person name="Wang L."/>
            <person name="Nong W."/>
            <person name="Wan A.T."/>
            <person name="Shi M."/>
            <person name="Liu X."/>
            <person name="Cao Q."/>
            <person name="Hui J.H.L."/>
            <person name="Sookrung N."/>
            <person name="Leung T.F."/>
            <person name="Tungtrongchitr A."/>
            <person name="Tsui S.K.W."/>
        </authorList>
    </citation>
    <scope>NUCLEOTIDE SEQUENCE [LARGE SCALE GENOMIC DNA]</scope>
    <source>
        <strain evidence="3">PWHHKU_190912</strain>
    </source>
</reference>
<organism evidence="3 4">
    <name type="scientific">Periplaneta americana</name>
    <name type="common">American cockroach</name>
    <name type="synonym">Blatta americana</name>
    <dbReference type="NCBI Taxonomy" id="6978"/>
    <lineage>
        <taxon>Eukaryota</taxon>
        <taxon>Metazoa</taxon>
        <taxon>Ecdysozoa</taxon>
        <taxon>Arthropoda</taxon>
        <taxon>Hexapoda</taxon>
        <taxon>Insecta</taxon>
        <taxon>Pterygota</taxon>
        <taxon>Neoptera</taxon>
        <taxon>Polyneoptera</taxon>
        <taxon>Dictyoptera</taxon>
        <taxon>Blattodea</taxon>
        <taxon>Blattoidea</taxon>
        <taxon>Blattidae</taxon>
        <taxon>Blattinae</taxon>
        <taxon>Periplaneta</taxon>
    </lineage>
</organism>
<keyword evidence="2" id="KW-0472">Membrane</keyword>
<dbReference type="Proteomes" id="UP001148838">
    <property type="component" value="Unassembled WGS sequence"/>
</dbReference>
<feature type="region of interest" description="Disordered" evidence="1">
    <location>
        <begin position="276"/>
        <end position="299"/>
    </location>
</feature>
<dbReference type="Gene3D" id="3.40.1440.10">
    <property type="entry name" value="GIY-YIG endonuclease"/>
    <property type="match status" value="1"/>
</dbReference>
<dbReference type="EMBL" id="JAJSOF020000029">
    <property type="protein sequence ID" value="KAJ4432274.1"/>
    <property type="molecule type" value="Genomic_DNA"/>
</dbReference>
<keyword evidence="2" id="KW-0812">Transmembrane</keyword>